<accession>A0A3G5A7R6</accession>
<organism evidence="1">
    <name type="scientific">Hyperionvirus sp</name>
    <dbReference type="NCBI Taxonomy" id="2487770"/>
    <lineage>
        <taxon>Viruses</taxon>
        <taxon>Varidnaviria</taxon>
        <taxon>Bamfordvirae</taxon>
        <taxon>Nucleocytoviricota</taxon>
        <taxon>Megaviricetes</taxon>
        <taxon>Imitervirales</taxon>
        <taxon>Mimiviridae</taxon>
        <taxon>Klosneuvirinae</taxon>
    </lineage>
</organism>
<name>A0A3G5A7R6_9VIRU</name>
<evidence type="ECO:0000313" key="1">
    <source>
        <dbReference type="EMBL" id="AYV83275.1"/>
    </source>
</evidence>
<reference evidence="1" key="1">
    <citation type="submission" date="2018-10" db="EMBL/GenBank/DDBJ databases">
        <title>Hidden diversity of soil giant viruses.</title>
        <authorList>
            <person name="Schulz F."/>
            <person name="Alteio L."/>
            <person name="Goudeau D."/>
            <person name="Ryan E.M."/>
            <person name="Malmstrom R.R."/>
            <person name="Blanchard J."/>
            <person name="Woyke T."/>
        </authorList>
    </citation>
    <scope>NUCLEOTIDE SEQUENCE</scope>
    <source>
        <strain evidence="1">HYV1</strain>
    </source>
</reference>
<gene>
    <name evidence="1" type="ORF">Hyperionvirus5_81</name>
</gene>
<dbReference type="EMBL" id="MK072387">
    <property type="protein sequence ID" value="AYV83275.1"/>
    <property type="molecule type" value="Genomic_DNA"/>
</dbReference>
<protein>
    <submittedName>
        <fullName evidence="1">Uncharacterized protein</fullName>
    </submittedName>
</protein>
<proteinExistence type="predicted"/>
<sequence length="275" mass="30463">MPEKKINIDDLGSVALIIKTRTEDCVRIVEPSGIAVTQHKKDIYIARNNIVGEFDVTSVTLYREINPCLDRCPCDKIKIKNVSANTITLIDNQAFGDIPDMLLPGEMVVIKNEIDHKCKPVTVISVNRGPPLAEQFDVFVVNQPLVPPVMTIPAGFVKFDMKEIDSRAGIMLDPLDHSRIIFDIDLPQGESIALVGFILNPDAKFAIVFLNEIQIGIFNVVDLGLERSFSTEQVLTGPIKNGDVLQLLFTTLITLRTYSSEIPPTEKFLSLGIFG</sequence>